<accession>A0A246B8B6</accession>
<protein>
    <submittedName>
        <fullName evidence="3">Uncharacterized protein</fullName>
    </submittedName>
</protein>
<name>A0A246B8B6_9FLAO</name>
<organism evidence="3 4">
    <name type="scientific">Kaistella haifensis DSM 19056</name>
    <dbReference type="NCBI Taxonomy" id="1450526"/>
    <lineage>
        <taxon>Bacteria</taxon>
        <taxon>Pseudomonadati</taxon>
        <taxon>Bacteroidota</taxon>
        <taxon>Flavobacteriia</taxon>
        <taxon>Flavobacteriales</taxon>
        <taxon>Weeksellaceae</taxon>
        <taxon>Chryseobacterium group</taxon>
        <taxon>Kaistella</taxon>
    </lineage>
</organism>
<gene>
    <name evidence="3" type="ORF">AP75_10400</name>
</gene>
<keyword evidence="2" id="KW-1133">Transmembrane helix</keyword>
<evidence type="ECO:0000256" key="1">
    <source>
        <dbReference type="SAM" id="MobiDB-lite"/>
    </source>
</evidence>
<comment type="caution">
    <text evidence="3">The sequence shown here is derived from an EMBL/GenBank/DDBJ whole genome shotgun (WGS) entry which is preliminary data.</text>
</comment>
<evidence type="ECO:0000313" key="3">
    <source>
        <dbReference type="EMBL" id="OWK97626.1"/>
    </source>
</evidence>
<proteinExistence type="predicted"/>
<evidence type="ECO:0000313" key="4">
    <source>
        <dbReference type="Proteomes" id="UP000197587"/>
    </source>
</evidence>
<dbReference type="EMBL" id="JASZ02000024">
    <property type="protein sequence ID" value="OWK97626.1"/>
    <property type="molecule type" value="Genomic_DNA"/>
</dbReference>
<feature type="region of interest" description="Disordered" evidence="1">
    <location>
        <begin position="22"/>
        <end position="44"/>
    </location>
</feature>
<feature type="compositionally biased region" description="Basic residues" evidence="1">
    <location>
        <begin position="31"/>
        <end position="41"/>
    </location>
</feature>
<dbReference type="AlphaFoldDB" id="A0A246B8B6"/>
<keyword evidence="4" id="KW-1185">Reference proteome</keyword>
<sequence>MGGTFLPLKIIFQKKKTKKKKAILTRGTGGKTKRKRNKSRRVAGQQINQAKPPYLPCHYAVSFWLGGAVAVRLIFATFFILFLINSNQRKGTKNT</sequence>
<keyword evidence="2" id="KW-0472">Membrane</keyword>
<dbReference type="Proteomes" id="UP000197587">
    <property type="component" value="Unassembled WGS sequence"/>
</dbReference>
<reference evidence="3 4" key="1">
    <citation type="submission" date="2017-05" db="EMBL/GenBank/DDBJ databases">
        <title>Genome of Chryseobacterium haifense.</title>
        <authorList>
            <person name="Newman J.D."/>
        </authorList>
    </citation>
    <scope>NUCLEOTIDE SEQUENCE [LARGE SCALE GENOMIC DNA]</scope>
    <source>
        <strain evidence="3 4">DSM 19056</strain>
    </source>
</reference>
<feature type="transmembrane region" description="Helical" evidence="2">
    <location>
        <begin position="61"/>
        <end position="84"/>
    </location>
</feature>
<keyword evidence="2" id="KW-0812">Transmembrane</keyword>
<evidence type="ECO:0000256" key="2">
    <source>
        <dbReference type="SAM" id="Phobius"/>
    </source>
</evidence>